<evidence type="ECO:0000313" key="1">
    <source>
        <dbReference type="EMBL" id="OMO96916.1"/>
    </source>
</evidence>
<dbReference type="STRING" id="93759.A0A1R3JPZ6"/>
<gene>
    <name evidence="1" type="ORF">COLO4_14992</name>
</gene>
<dbReference type="AlphaFoldDB" id="A0A1R3JPZ6"/>
<dbReference type="Proteomes" id="UP000187203">
    <property type="component" value="Unassembled WGS sequence"/>
</dbReference>
<comment type="caution">
    <text evidence="1">The sequence shown here is derived from an EMBL/GenBank/DDBJ whole genome shotgun (WGS) entry which is preliminary data.</text>
</comment>
<dbReference type="OrthoDB" id="420076at2759"/>
<sequence length="101" mass="11690">MVEFQSEHGGFSIEVIKKAFDATEEEFLHLVKRSWPSRPTDCFSCFMLSGQLPMMFYMWLILETRGWCLAGECPQMGLIVSYGRKKGVFITKQKNSKSEPR</sequence>
<dbReference type="EMBL" id="AWUE01015536">
    <property type="protein sequence ID" value="OMO96916.1"/>
    <property type="molecule type" value="Genomic_DNA"/>
</dbReference>
<name>A0A1R3JPZ6_9ROSI</name>
<evidence type="ECO:0000313" key="2">
    <source>
        <dbReference type="Proteomes" id="UP000187203"/>
    </source>
</evidence>
<keyword evidence="2" id="KW-1185">Reference proteome</keyword>
<accession>A0A1R3JPZ6</accession>
<protein>
    <submittedName>
        <fullName evidence="1">Uncharacterized protein</fullName>
    </submittedName>
</protein>
<reference evidence="2" key="1">
    <citation type="submission" date="2013-09" db="EMBL/GenBank/DDBJ databases">
        <title>Corchorus olitorius genome sequencing.</title>
        <authorList>
            <person name="Alam M."/>
            <person name="Haque M.S."/>
            <person name="Islam M.S."/>
            <person name="Emdad E.M."/>
            <person name="Islam M.M."/>
            <person name="Ahmed B."/>
            <person name="Halim A."/>
            <person name="Hossen Q.M.M."/>
            <person name="Hossain M.Z."/>
            <person name="Ahmed R."/>
            <person name="Khan M.M."/>
            <person name="Islam R."/>
            <person name="Rashid M.M."/>
            <person name="Khan S.A."/>
            <person name="Rahman M.S."/>
            <person name="Alam M."/>
            <person name="Yahiya A.S."/>
            <person name="Khan M.S."/>
            <person name="Azam M.S."/>
            <person name="Haque T."/>
            <person name="Lashkar M.Z.H."/>
            <person name="Akhand A.I."/>
            <person name="Morshed G."/>
            <person name="Roy S."/>
            <person name="Uddin K.S."/>
            <person name="Rabeya T."/>
            <person name="Hossain A.S."/>
            <person name="Chowdhury A."/>
            <person name="Snigdha A.R."/>
            <person name="Mortoza M.S."/>
            <person name="Matin S.A."/>
            <person name="Hoque S.M.E."/>
            <person name="Islam M.K."/>
            <person name="Roy D.K."/>
            <person name="Haider R."/>
            <person name="Moosa M.M."/>
            <person name="Elias S.M."/>
            <person name="Hasan A.M."/>
            <person name="Jahan S."/>
            <person name="Shafiuddin M."/>
            <person name="Mahmood N."/>
            <person name="Shommy N.S."/>
        </authorList>
    </citation>
    <scope>NUCLEOTIDE SEQUENCE [LARGE SCALE GENOMIC DNA]</scope>
    <source>
        <strain evidence="2">cv. O-4</strain>
    </source>
</reference>
<proteinExistence type="predicted"/>
<organism evidence="1 2">
    <name type="scientific">Corchorus olitorius</name>
    <dbReference type="NCBI Taxonomy" id="93759"/>
    <lineage>
        <taxon>Eukaryota</taxon>
        <taxon>Viridiplantae</taxon>
        <taxon>Streptophyta</taxon>
        <taxon>Embryophyta</taxon>
        <taxon>Tracheophyta</taxon>
        <taxon>Spermatophyta</taxon>
        <taxon>Magnoliopsida</taxon>
        <taxon>eudicotyledons</taxon>
        <taxon>Gunneridae</taxon>
        <taxon>Pentapetalae</taxon>
        <taxon>rosids</taxon>
        <taxon>malvids</taxon>
        <taxon>Malvales</taxon>
        <taxon>Malvaceae</taxon>
        <taxon>Grewioideae</taxon>
        <taxon>Apeibeae</taxon>
        <taxon>Corchorus</taxon>
    </lineage>
</organism>